<feature type="transmembrane region" description="Helical" evidence="1">
    <location>
        <begin position="15"/>
        <end position="36"/>
    </location>
</feature>
<gene>
    <name evidence="2" type="ORF">METZ01_LOCUS141130</name>
</gene>
<organism evidence="2">
    <name type="scientific">marine metagenome</name>
    <dbReference type="NCBI Taxonomy" id="408172"/>
    <lineage>
        <taxon>unclassified sequences</taxon>
        <taxon>metagenomes</taxon>
        <taxon>ecological metagenomes</taxon>
    </lineage>
</organism>
<dbReference type="AlphaFoldDB" id="A0A381ZG73"/>
<keyword evidence="1" id="KW-0472">Membrane</keyword>
<evidence type="ECO:0000256" key="1">
    <source>
        <dbReference type="SAM" id="Phobius"/>
    </source>
</evidence>
<proteinExistence type="predicted"/>
<dbReference type="EMBL" id="UINC01021213">
    <property type="protein sequence ID" value="SVA88276.1"/>
    <property type="molecule type" value="Genomic_DNA"/>
</dbReference>
<name>A0A381ZG73_9ZZZZ</name>
<keyword evidence="1" id="KW-0812">Transmembrane</keyword>
<accession>A0A381ZG73</accession>
<feature type="non-terminal residue" evidence="2">
    <location>
        <position position="1"/>
    </location>
</feature>
<protein>
    <submittedName>
        <fullName evidence="2">Uncharacterized protein</fullName>
    </submittedName>
</protein>
<reference evidence="2" key="1">
    <citation type="submission" date="2018-05" db="EMBL/GenBank/DDBJ databases">
        <authorList>
            <person name="Lanie J.A."/>
            <person name="Ng W.-L."/>
            <person name="Kazmierczak K.M."/>
            <person name="Andrzejewski T.M."/>
            <person name="Davidsen T.M."/>
            <person name="Wayne K.J."/>
            <person name="Tettelin H."/>
            <person name="Glass J.I."/>
            <person name="Rusch D."/>
            <person name="Podicherti R."/>
            <person name="Tsui H.-C.T."/>
            <person name="Winkler M.E."/>
        </authorList>
    </citation>
    <scope>NUCLEOTIDE SEQUENCE</scope>
</reference>
<keyword evidence="1" id="KW-1133">Transmembrane helix</keyword>
<sequence>LSFFLGYFVFRRETFTFRIIITMLLVVPGVIMIASAN</sequence>
<evidence type="ECO:0000313" key="2">
    <source>
        <dbReference type="EMBL" id="SVA88276.1"/>
    </source>
</evidence>